<dbReference type="PANTHER" id="PTHR47271:SF2">
    <property type="entry name" value="ARGININE DEIMINASE"/>
    <property type="match status" value="1"/>
</dbReference>
<evidence type="ECO:0000256" key="4">
    <source>
        <dbReference type="ARBA" id="ARBA00022801"/>
    </source>
</evidence>
<dbReference type="GO" id="GO:0019546">
    <property type="term" value="P:L-arginine deiminase pathway"/>
    <property type="evidence" value="ECO:0007669"/>
    <property type="project" value="TreeGrafter"/>
</dbReference>
<dbReference type="Gene3D" id="1.10.3930.10">
    <property type="entry name" value="Arginine deiminase"/>
    <property type="match status" value="1"/>
</dbReference>
<dbReference type="eggNOG" id="COG2235">
    <property type="taxonomic scope" value="Bacteria"/>
</dbReference>
<dbReference type="PANTHER" id="PTHR47271">
    <property type="entry name" value="ARGININE DEIMINASE"/>
    <property type="match status" value="1"/>
</dbReference>
<comment type="caution">
    <text evidence="6">The sequence shown here is derived from an EMBL/GenBank/DDBJ whole genome shotgun (WGS) entry which is preliminary data.</text>
</comment>
<gene>
    <name evidence="6" type="ORF">DC28_10125</name>
</gene>
<comment type="pathway">
    <text evidence="1">Amino-acid degradation; L-arginine degradation via ADI pathway; carbamoyl phosphate from L-arginine: step 1/2.</text>
</comment>
<dbReference type="AlphaFoldDB" id="A0A098QV57"/>
<dbReference type="GO" id="GO:0016990">
    <property type="term" value="F:arginine deiminase activity"/>
    <property type="evidence" value="ECO:0007669"/>
    <property type="project" value="UniProtKB-EC"/>
</dbReference>
<organism evidence="6 7">
    <name type="scientific">Spirochaeta lutea</name>
    <dbReference type="NCBI Taxonomy" id="1480694"/>
    <lineage>
        <taxon>Bacteria</taxon>
        <taxon>Pseudomonadati</taxon>
        <taxon>Spirochaetota</taxon>
        <taxon>Spirochaetia</taxon>
        <taxon>Spirochaetales</taxon>
        <taxon>Spirochaetaceae</taxon>
        <taxon>Spirochaeta</taxon>
    </lineage>
</organism>
<dbReference type="PRINTS" id="PR01466">
    <property type="entry name" value="ARGDEIMINASE"/>
</dbReference>
<evidence type="ECO:0000313" key="6">
    <source>
        <dbReference type="EMBL" id="KGE71619.1"/>
    </source>
</evidence>
<evidence type="ECO:0000313" key="7">
    <source>
        <dbReference type="Proteomes" id="UP000029692"/>
    </source>
</evidence>
<dbReference type="RefSeq" id="WP_037548059.1">
    <property type="nucleotide sequence ID" value="NZ_JNUP01000065.1"/>
</dbReference>
<comment type="similarity">
    <text evidence="2">Belongs to the arginine deiminase family.</text>
</comment>
<evidence type="ECO:0000256" key="2">
    <source>
        <dbReference type="ARBA" id="ARBA00010206"/>
    </source>
</evidence>
<dbReference type="Proteomes" id="UP000029692">
    <property type="component" value="Unassembled WGS sequence"/>
</dbReference>
<name>A0A098QV57_9SPIO</name>
<dbReference type="STRING" id="1480694.DC28_10125"/>
<evidence type="ECO:0000256" key="3">
    <source>
        <dbReference type="ARBA" id="ARBA00012171"/>
    </source>
</evidence>
<dbReference type="EMBL" id="JNUP01000065">
    <property type="protein sequence ID" value="KGE71619.1"/>
    <property type="molecule type" value="Genomic_DNA"/>
</dbReference>
<sequence length="428" mass="47629">MNLSIPNEVGRLQSVLLHNPGREVAAMTPDRASENLFYDVVPFEPMVEEYRRFRKVMEVFSEPVFIRDRLAVELRDEGGLARRWLVHHGLLAGLHRSKAARLHTWLMKASVEELIQGLVGGREKRSDTLEDYLSGETHDLPPLPNLFFTRDPGFVIGSDLFISAMAHPVRRREGLLTALALGAWRLDDQSITPDTGSIPRMHMLSGSIEGGDVLVLDGSTIVVGLSQRTNPRGVDSLISSLWSRRNGKSNPPVPHRIILVHLPHQRSMIHLDMVFTLVSSTQALMYRPLFEGVRGVRVTGVSWENREPPRFYEYDSVFQALEAAGHPLEPLWGGGGDATVQQREQWMAGINVCSLDEGLVIAYKNNPATIQTLAHAGFSIMSDQKVLSSRDLMEKRPLCITLPGLELARAGGGLRCMTMPLTRAAVTR</sequence>
<dbReference type="OrthoDB" id="9807502at2"/>
<dbReference type="Gene3D" id="3.75.10.10">
    <property type="entry name" value="L-arginine/glycine Amidinotransferase, Chain A"/>
    <property type="match status" value="1"/>
</dbReference>
<dbReference type="InterPro" id="IPR003876">
    <property type="entry name" value="Arg_deiminase"/>
</dbReference>
<dbReference type="Pfam" id="PF02274">
    <property type="entry name" value="ADI"/>
    <property type="match status" value="1"/>
</dbReference>
<dbReference type="SUPFAM" id="SSF55909">
    <property type="entry name" value="Pentein"/>
    <property type="match status" value="1"/>
</dbReference>
<accession>A0A098QV57</accession>
<keyword evidence="7" id="KW-1185">Reference proteome</keyword>
<comment type="catalytic activity">
    <reaction evidence="5">
        <text>L-arginine + H2O = L-citrulline + NH4(+)</text>
        <dbReference type="Rhea" id="RHEA:19597"/>
        <dbReference type="ChEBI" id="CHEBI:15377"/>
        <dbReference type="ChEBI" id="CHEBI:28938"/>
        <dbReference type="ChEBI" id="CHEBI:32682"/>
        <dbReference type="ChEBI" id="CHEBI:57743"/>
        <dbReference type="EC" id="3.5.3.6"/>
    </reaction>
</comment>
<evidence type="ECO:0000256" key="1">
    <source>
        <dbReference type="ARBA" id="ARBA00005213"/>
    </source>
</evidence>
<evidence type="ECO:0000256" key="5">
    <source>
        <dbReference type="ARBA" id="ARBA00049429"/>
    </source>
</evidence>
<reference evidence="6 7" key="1">
    <citation type="submission" date="2014-05" db="EMBL/GenBank/DDBJ databases">
        <title>De novo Genome Sequence of Spirocheata sp.</title>
        <authorList>
            <person name="Shivani Y."/>
            <person name="Subhash Y."/>
            <person name="Tushar L."/>
            <person name="Sasikala C."/>
            <person name="Ramana C.V."/>
        </authorList>
    </citation>
    <scope>NUCLEOTIDE SEQUENCE [LARGE SCALE GENOMIC DNA]</scope>
    <source>
        <strain evidence="6 7">JC230</strain>
    </source>
</reference>
<proteinExistence type="inferred from homology"/>
<dbReference type="EC" id="3.5.3.6" evidence="3"/>
<protein>
    <recommendedName>
        <fullName evidence="3">arginine deiminase</fullName>
        <ecNumber evidence="3">3.5.3.6</ecNumber>
    </recommendedName>
</protein>
<keyword evidence="4" id="KW-0378">Hydrolase</keyword>